<evidence type="ECO:0000313" key="1">
    <source>
        <dbReference type="EMBL" id="MCC2617917.1"/>
    </source>
</evidence>
<proteinExistence type="predicted"/>
<protein>
    <recommendedName>
        <fullName evidence="3">Prephenate dehydrogenase</fullName>
    </recommendedName>
</protein>
<evidence type="ECO:0008006" key="3">
    <source>
        <dbReference type="Google" id="ProtNLM"/>
    </source>
</evidence>
<organism evidence="1 2">
    <name type="scientific">Fluctibacter halophilus</name>
    <dbReference type="NCBI Taxonomy" id="226011"/>
    <lineage>
        <taxon>Bacteria</taxon>
        <taxon>Pseudomonadati</taxon>
        <taxon>Pseudomonadota</taxon>
        <taxon>Gammaproteobacteria</taxon>
        <taxon>Alteromonadales</taxon>
        <taxon>Alteromonadaceae</taxon>
        <taxon>Fluctibacter</taxon>
    </lineage>
</organism>
<dbReference type="EMBL" id="JAJEWP010000006">
    <property type="protein sequence ID" value="MCC2617917.1"/>
    <property type="molecule type" value="Genomic_DNA"/>
</dbReference>
<dbReference type="RefSeq" id="WP_229162338.1">
    <property type="nucleotide sequence ID" value="NZ_JAJEWP010000006.1"/>
</dbReference>
<name>A0ABS8GBF8_9ALTE</name>
<comment type="caution">
    <text evidence="1">The sequence shown here is derived from an EMBL/GenBank/DDBJ whole genome shotgun (WGS) entry which is preliminary data.</text>
</comment>
<accession>A0ABS8GBF8</accession>
<evidence type="ECO:0000313" key="2">
    <source>
        <dbReference type="Proteomes" id="UP001520878"/>
    </source>
</evidence>
<gene>
    <name evidence="1" type="ORF">LJ739_16815</name>
</gene>
<dbReference type="Proteomes" id="UP001520878">
    <property type="component" value="Unassembled WGS sequence"/>
</dbReference>
<reference evidence="1 2" key="1">
    <citation type="submission" date="2021-10" db="EMBL/GenBank/DDBJ databases">
        <title>Draft genome of Aestuariibacter halophilus JC2043.</title>
        <authorList>
            <person name="Emsley S.A."/>
            <person name="Pfannmuller K.M."/>
            <person name="Ushijima B."/>
            <person name="Saw J.H."/>
            <person name="Videau P."/>
        </authorList>
    </citation>
    <scope>NUCLEOTIDE SEQUENCE [LARGE SCALE GENOMIC DNA]</scope>
    <source>
        <strain evidence="1 2">JC2043</strain>
    </source>
</reference>
<keyword evidence="2" id="KW-1185">Reference proteome</keyword>
<sequence>MQGILDKLAENLQHIYRQAIDADDALAKLAQQGHGKFQNVFAADAGFSVASKRFMPYVEEVAKQVAELSDADDKVLKAALPALVKKIELLHVTLANFKSSLKAKP</sequence>